<name>A0A9N8K355_9PEZI</name>
<reference evidence="2" key="1">
    <citation type="submission" date="2020-06" db="EMBL/GenBank/DDBJ databases">
        <authorList>
            <person name="Onetto C."/>
        </authorList>
    </citation>
    <scope>NUCLEOTIDE SEQUENCE</scope>
</reference>
<sequence>MPTTFQTLMIVIFAICASHLITGYFKSLVATAVLFLYLAALFFLVVGIVSFQWHTINFNHRAQFARLVAETERMNRDDDHSRSFCMAQEKFSHDYARRSERLWQEEQRRNLEEFRRHHQQTSSTSAMQAAFTSWRQDCRTLLQTPELITDMPRLPCLPCLPCPKGHCDSRPTHIGVCSHRLKKLYETSKLEEKELKDELGLWHPNGAKVNQVGAGGRKQILEMANEIAHVLQEVLEDL</sequence>
<keyword evidence="3" id="KW-1185">Reference proteome</keyword>
<feature type="transmembrane region" description="Helical" evidence="1">
    <location>
        <begin position="6"/>
        <end position="25"/>
    </location>
</feature>
<gene>
    <name evidence="2" type="ORF">AWRI4233_LOCUS8563</name>
</gene>
<organism evidence="2 3">
    <name type="scientific">Aureobasidium mustum</name>
    <dbReference type="NCBI Taxonomy" id="2773714"/>
    <lineage>
        <taxon>Eukaryota</taxon>
        <taxon>Fungi</taxon>
        <taxon>Dikarya</taxon>
        <taxon>Ascomycota</taxon>
        <taxon>Pezizomycotina</taxon>
        <taxon>Dothideomycetes</taxon>
        <taxon>Dothideomycetidae</taxon>
        <taxon>Dothideales</taxon>
        <taxon>Saccotheciaceae</taxon>
        <taxon>Aureobasidium</taxon>
    </lineage>
</organism>
<dbReference type="OrthoDB" id="3894699at2759"/>
<feature type="transmembrane region" description="Helical" evidence="1">
    <location>
        <begin position="32"/>
        <end position="53"/>
    </location>
</feature>
<dbReference type="AlphaFoldDB" id="A0A9N8K355"/>
<evidence type="ECO:0000313" key="2">
    <source>
        <dbReference type="EMBL" id="CAD0099738.1"/>
    </source>
</evidence>
<accession>A0A9N8K355</accession>
<dbReference type="EMBL" id="CAIJEO010000010">
    <property type="protein sequence ID" value="CAD0099738.1"/>
    <property type="molecule type" value="Genomic_DNA"/>
</dbReference>
<evidence type="ECO:0000313" key="3">
    <source>
        <dbReference type="Proteomes" id="UP000714618"/>
    </source>
</evidence>
<evidence type="ECO:0000256" key="1">
    <source>
        <dbReference type="SAM" id="Phobius"/>
    </source>
</evidence>
<keyword evidence="1" id="KW-1133">Transmembrane helix</keyword>
<dbReference type="Proteomes" id="UP000714618">
    <property type="component" value="Unassembled WGS sequence"/>
</dbReference>
<comment type="caution">
    <text evidence="2">The sequence shown here is derived from an EMBL/GenBank/DDBJ whole genome shotgun (WGS) entry which is preliminary data.</text>
</comment>
<keyword evidence="1" id="KW-0812">Transmembrane</keyword>
<proteinExistence type="predicted"/>
<protein>
    <submittedName>
        <fullName evidence="2">Uncharacterized protein</fullName>
    </submittedName>
</protein>
<keyword evidence="1" id="KW-0472">Membrane</keyword>